<feature type="region of interest" description="Disordered" evidence="1">
    <location>
        <begin position="885"/>
        <end position="924"/>
    </location>
</feature>
<dbReference type="PANTHER" id="PTHR23509:SF10">
    <property type="entry name" value="LD21067P"/>
    <property type="match status" value="1"/>
</dbReference>
<dbReference type="AlphaFoldDB" id="A0AAE0BFQ4"/>
<evidence type="ECO:0000313" key="4">
    <source>
        <dbReference type="Proteomes" id="UP001190700"/>
    </source>
</evidence>
<dbReference type="GO" id="GO:0004620">
    <property type="term" value="F:phospholipase activity"/>
    <property type="evidence" value="ECO:0007669"/>
    <property type="project" value="TreeGrafter"/>
</dbReference>
<feature type="region of interest" description="Disordered" evidence="1">
    <location>
        <begin position="462"/>
        <end position="520"/>
    </location>
</feature>
<evidence type="ECO:0000256" key="1">
    <source>
        <dbReference type="SAM" id="MobiDB-lite"/>
    </source>
</evidence>
<organism evidence="3 4">
    <name type="scientific">Cymbomonas tetramitiformis</name>
    <dbReference type="NCBI Taxonomy" id="36881"/>
    <lineage>
        <taxon>Eukaryota</taxon>
        <taxon>Viridiplantae</taxon>
        <taxon>Chlorophyta</taxon>
        <taxon>Pyramimonadophyceae</taxon>
        <taxon>Pyramimonadales</taxon>
        <taxon>Pyramimonadaceae</taxon>
        <taxon>Cymbomonas</taxon>
    </lineage>
</organism>
<feature type="compositionally biased region" description="Polar residues" evidence="1">
    <location>
        <begin position="689"/>
        <end position="698"/>
    </location>
</feature>
<dbReference type="SMART" id="SM01127">
    <property type="entry name" value="DDHD"/>
    <property type="match status" value="1"/>
</dbReference>
<dbReference type="EMBL" id="LGRX02035454">
    <property type="protein sequence ID" value="KAK3234807.1"/>
    <property type="molecule type" value="Genomic_DNA"/>
</dbReference>
<dbReference type="PANTHER" id="PTHR23509">
    <property type="entry name" value="PA-PL1 PHOSPHOLIPASE FAMILY"/>
    <property type="match status" value="1"/>
</dbReference>
<dbReference type="InterPro" id="IPR004177">
    <property type="entry name" value="DDHD_dom"/>
</dbReference>
<evidence type="ECO:0000313" key="3">
    <source>
        <dbReference type="EMBL" id="KAK3234807.1"/>
    </source>
</evidence>
<dbReference type="Pfam" id="PF02862">
    <property type="entry name" value="DDHD"/>
    <property type="match status" value="1"/>
</dbReference>
<feature type="region of interest" description="Disordered" evidence="1">
    <location>
        <begin position="101"/>
        <end position="123"/>
    </location>
</feature>
<proteinExistence type="predicted"/>
<protein>
    <recommendedName>
        <fullName evidence="2">DDHD domain-containing protein</fullName>
    </recommendedName>
</protein>
<feature type="domain" description="DDHD" evidence="2">
    <location>
        <begin position="723"/>
        <end position="995"/>
    </location>
</feature>
<dbReference type="GO" id="GO:0005737">
    <property type="term" value="C:cytoplasm"/>
    <property type="evidence" value="ECO:0007669"/>
    <property type="project" value="TreeGrafter"/>
</dbReference>
<feature type="region of interest" description="Disordered" evidence="1">
    <location>
        <begin position="546"/>
        <end position="649"/>
    </location>
</feature>
<accession>A0AAE0BFQ4</accession>
<gene>
    <name evidence="3" type="ORF">CYMTET_54951</name>
</gene>
<dbReference type="InterPro" id="IPR058055">
    <property type="entry name" value="PA-PLA1"/>
</dbReference>
<dbReference type="Proteomes" id="UP001190700">
    <property type="component" value="Unassembled WGS sequence"/>
</dbReference>
<feature type="region of interest" description="Disordered" evidence="1">
    <location>
        <begin position="675"/>
        <end position="715"/>
    </location>
</feature>
<name>A0AAE0BFQ4_9CHLO</name>
<sequence>MASPVLTPPEFLGVETSPSDILPHLEDHGEDDPIRWFYSKQPLGAHQMTDVVARGEFFRFCPADSRALEQAYLSQERELSRAWWAEFALFRGRGDRSIFGGKGAAAKESPSRPPSKNCANRGSGLVDDDIGERIVVKGGLHQVDLEMREMSPCYWSAAALPRVLRGSWFVERSGEWVPVEESVAEQLEGAFLGQVWNRKTEQEGGWMGARVDLVGRDGAYVEEAMGGWVGGRVDLVGRTQGGLHAYFLEADQMWLCDDTLSTKIVRAMSQVAGSSSGPPGARLRRGYDAALMWRHNESDWGVEAEEQRARHTEVTHLVLVVHGIGQRLDFVSLTTDLSALRRNLHSVNPDHFPRGHRHHRVEVLPVQWRKHLSLEADNMVEKLQPHGARALRQALHTTILDGLYYLTPRHCQDIIDSVTLEMNTIYHRFMRRNPSFKGTVSMLGHSLGSVLAYDILCNQNRTGGPSSPSCSSHPPADPSQSHWGEPITKHPMETHECVPDSLGGQEAADPAQPGGRQAAPEDAELAWLRAEVARLRSRLEVAEAHGDSGLPASSSQWQPAGAQGADRETVQPAGPGRETVQPAGPGGEMVQPAGPGGEMVQPAGPGGETVQPAMPGGEMAQPAVPGGDMVQPAVPGGKMVQPAVPGGEGWEVREDMETNRDIGLGSGAVRIGDREEGHAEDACQHSDIKQQSSGTGEDTPSGPRKRRQSNASMAGPGVKYRELDFEVETLLLMGSPLGMFIVLRGDCGWDKHSLTPSITPNVSRANLSEHISEGEHERASTHVLVRPAVKRMYNVYHPYDPVAYRLEPLISQAMCHWPAPLVPYHKGGKRWHYGMQEMGKDLSARTNLAKVAVQGSISAVQGSIAAMRQFVARIPRVAEPSSWFHPLKSSEPSRHLGEVGAMEGESETEAQATKGMSAQGGKHHTTQLDLAAQQLLCQLAGCSQQDVTSGLGTPRLDHMLQESAMESQVLSALTSHMCYWTHRDVALFTIRAIVGLPVDGHDPSVCVDGIEEHQLPPRRSFDVYDTIRCTSLGTEQLGNKAPLEVGTDSEYLHPGDDCSLSPSRFRSALKKGGAKTLPEGIGAFLGWASGG</sequence>
<dbReference type="GO" id="GO:0046872">
    <property type="term" value="F:metal ion binding"/>
    <property type="evidence" value="ECO:0007669"/>
    <property type="project" value="InterPro"/>
</dbReference>
<feature type="compositionally biased region" description="Basic and acidic residues" evidence="1">
    <location>
        <begin position="487"/>
        <end position="498"/>
    </location>
</feature>
<dbReference type="PROSITE" id="PS51043">
    <property type="entry name" value="DDHD"/>
    <property type="match status" value="1"/>
</dbReference>
<evidence type="ECO:0000259" key="2">
    <source>
        <dbReference type="PROSITE" id="PS51043"/>
    </source>
</evidence>
<comment type="caution">
    <text evidence="3">The sequence shown here is derived from an EMBL/GenBank/DDBJ whole genome shotgun (WGS) entry which is preliminary data.</text>
</comment>
<feature type="compositionally biased region" description="Basic and acidic residues" evidence="1">
    <location>
        <begin position="675"/>
        <end position="688"/>
    </location>
</feature>
<reference evidence="3 4" key="1">
    <citation type="journal article" date="2015" name="Genome Biol. Evol.">
        <title>Comparative Genomics of a Bacterivorous Green Alga Reveals Evolutionary Causalities and Consequences of Phago-Mixotrophic Mode of Nutrition.</title>
        <authorList>
            <person name="Burns J.A."/>
            <person name="Paasch A."/>
            <person name="Narechania A."/>
            <person name="Kim E."/>
        </authorList>
    </citation>
    <scope>NUCLEOTIDE SEQUENCE [LARGE SCALE GENOMIC DNA]</scope>
    <source>
        <strain evidence="3 4">PLY_AMNH</strain>
    </source>
</reference>
<feature type="compositionally biased region" description="Low complexity" evidence="1">
    <location>
        <begin position="465"/>
        <end position="474"/>
    </location>
</feature>
<keyword evidence="4" id="KW-1185">Reference proteome</keyword>